<gene>
    <name evidence="1" type="ORF">Nepgr_003962</name>
</gene>
<dbReference type="EMBL" id="BSYO01000003">
    <property type="protein sequence ID" value="GMH02123.1"/>
    <property type="molecule type" value="Genomic_DNA"/>
</dbReference>
<accession>A0AAD3S0G4</accession>
<reference evidence="1" key="1">
    <citation type="submission" date="2023-05" db="EMBL/GenBank/DDBJ databases">
        <title>Nepenthes gracilis genome sequencing.</title>
        <authorList>
            <person name="Fukushima K."/>
        </authorList>
    </citation>
    <scope>NUCLEOTIDE SEQUENCE</scope>
    <source>
        <strain evidence="1">SING2019-196</strain>
    </source>
</reference>
<evidence type="ECO:0000313" key="1">
    <source>
        <dbReference type="EMBL" id="GMH02123.1"/>
    </source>
</evidence>
<dbReference type="Proteomes" id="UP001279734">
    <property type="component" value="Unassembled WGS sequence"/>
</dbReference>
<dbReference type="AlphaFoldDB" id="A0AAD3S0G4"/>
<keyword evidence="2" id="KW-1185">Reference proteome</keyword>
<protein>
    <submittedName>
        <fullName evidence="1">Uncharacterized protein</fullName>
    </submittedName>
</protein>
<proteinExistence type="predicted"/>
<organism evidence="1 2">
    <name type="scientific">Nepenthes gracilis</name>
    <name type="common">Slender pitcher plant</name>
    <dbReference type="NCBI Taxonomy" id="150966"/>
    <lineage>
        <taxon>Eukaryota</taxon>
        <taxon>Viridiplantae</taxon>
        <taxon>Streptophyta</taxon>
        <taxon>Embryophyta</taxon>
        <taxon>Tracheophyta</taxon>
        <taxon>Spermatophyta</taxon>
        <taxon>Magnoliopsida</taxon>
        <taxon>eudicotyledons</taxon>
        <taxon>Gunneridae</taxon>
        <taxon>Pentapetalae</taxon>
        <taxon>Caryophyllales</taxon>
        <taxon>Nepenthaceae</taxon>
        <taxon>Nepenthes</taxon>
    </lineage>
</organism>
<sequence>MAEGPAIGRGLYNGPRELHLAEESANGRGANLDCASNSRFGLEYEMSTSICISSSDLDLNVNCRFRFASQVLISFAVATDCFCPIWSVEDGRSGLWLDGSG</sequence>
<comment type="caution">
    <text evidence="1">The sequence shown here is derived from an EMBL/GenBank/DDBJ whole genome shotgun (WGS) entry which is preliminary data.</text>
</comment>
<evidence type="ECO:0000313" key="2">
    <source>
        <dbReference type="Proteomes" id="UP001279734"/>
    </source>
</evidence>
<name>A0AAD3S0G4_NEPGR</name>